<dbReference type="Proteomes" id="UP001267878">
    <property type="component" value="Unassembled WGS sequence"/>
</dbReference>
<evidence type="ECO:0000313" key="3">
    <source>
        <dbReference type="Proteomes" id="UP001267878"/>
    </source>
</evidence>
<name>A0ABU1VRG6_9GAMM</name>
<organism evidence="2 3">
    <name type="scientific">Agrilutibacter niabensis</name>
    <dbReference type="NCBI Taxonomy" id="380628"/>
    <lineage>
        <taxon>Bacteria</taxon>
        <taxon>Pseudomonadati</taxon>
        <taxon>Pseudomonadota</taxon>
        <taxon>Gammaproteobacteria</taxon>
        <taxon>Lysobacterales</taxon>
        <taxon>Lysobacteraceae</taxon>
        <taxon>Agrilutibacter</taxon>
    </lineage>
</organism>
<gene>
    <name evidence="2" type="ORF">J2X04_002326</name>
</gene>
<evidence type="ECO:0008006" key="4">
    <source>
        <dbReference type="Google" id="ProtNLM"/>
    </source>
</evidence>
<dbReference type="PROSITE" id="PS51257">
    <property type="entry name" value="PROKAR_LIPOPROTEIN"/>
    <property type="match status" value="1"/>
</dbReference>
<evidence type="ECO:0000313" key="2">
    <source>
        <dbReference type="EMBL" id="MDR7099945.1"/>
    </source>
</evidence>
<feature type="compositionally biased region" description="Basic and acidic residues" evidence="1">
    <location>
        <begin position="18"/>
        <end position="32"/>
    </location>
</feature>
<comment type="caution">
    <text evidence="2">The sequence shown here is derived from an EMBL/GenBank/DDBJ whole genome shotgun (WGS) entry which is preliminary data.</text>
</comment>
<reference evidence="2 3" key="1">
    <citation type="submission" date="2023-07" db="EMBL/GenBank/DDBJ databases">
        <title>Sorghum-associated microbial communities from plants grown in Nebraska, USA.</title>
        <authorList>
            <person name="Schachtman D."/>
        </authorList>
    </citation>
    <scope>NUCLEOTIDE SEQUENCE [LARGE SCALE GENOMIC DNA]</scope>
    <source>
        <strain evidence="2 3">BE187</strain>
    </source>
</reference>
<feature type="region of interest" description="Disordered" evidence="1">
    <location>
        <begin position="17"/>
        <end position="74"/>
    </location>
</feature>
<sequence length="74" mass="7998">MVRPLLCCVLLMLAACSRPERPEKERPPKPRAEGPQSDLGKSIQAPLDKAKGVEGEMQKAADEQRKAIDEATGG</sequence>
<accession>A0ABU1VRG6</accession>
<dbReference type="EMBL" id="JAVDVW010000002">
    <property type="protein sequence ID" value="MDR7099945.1"/>
    <property type="molecule type" value="Genomic_DNA"/>
</dbReference>
<proteinExistence type="predicted"/>
<evidence type="ECO:0000256" key="1">
    <source>
        <dbReference type="SAM" id="MobiDB-lite"/>
    </source>
</evidence>
<protein>
    <recommendedName>
        <fullName evidence="4">Lipoprotein</fullName>
    </recommendedName>
</protein>
<feature type="compositionally biased region" description="Basic and acidic residues" evidence="1">
    <location>
        <begin position="48"/>
        <end position="74"/>
    </location>
</feature>
<dbReference type="RefSeq" id="WP_310054435.1">
    <property type="nucleotide sequence ID" value="NZ_JAVDVW010000002.1"/>
</dbReference>
<keyword evidence="3" id="KW-1185">Reference proteome</keyword>